<evidence type="ECO:0000256" key="2">
    <source>
        <dbReference type="ARBA" id="ARBA00009054"/>
    </source>
</evidence>
<evidence type="ECO:0000256" key="6">
    <source>
        <dbReference type="ARBA" id="ARBA00023186"/>
    </source>
</evidence>
<evidence type="ECO:0000313" key="15">
    <source>
        <dbReference type="Proteomes" id="UP000539111"/>
    </source>
</evidence>
<evidence type="ECO:0000256" key="13">
    <source>
        <dbReference type="SAM" id="MobiDB-lite"/>
    </source>
</evidence>
<dbReference type="FunFam" id="2.30.22.10:FF:000001">
    <property type="entry name" value="Protein GrpE"/>
    <property type="match status" value="1"/>
</dbReference>
<dbReference type="GO" id="GO:0005737">
    <property type="term" value="C:cytoplasm"/>
    <property type="evidence" value="ECO:0007669"/>
    <property type="project" value="UniProtKB-SubCell"/>
</dbReference>
<dbReference type="InterPro" id="IPR000740">
    <property type="entry name" value="GrpE"/>
</dbReference>
<keyword evidence="15" id="KW-1185">Reference proteome</keyword>
<reference evidence="14 15" key="1">
    <citation type="submission" date="2020-07" db="EMBL/GenBank/DDBJ databases">
        <title>Sequencing the genomes of 1000 actinobacteria strains.</title>
        <authorList>
            <person name="Klenk H.-P."/>
        </authorList>
    </citation>
    <scope>NUCLEOTIDE SEQUENCE [LARGE SCALE GENOMIC DNA]</scope>
    <source>
        <strain evidence="14 15">DSM 26341</strain>
    </source>
</reference>
<accession>A0A7Z0AAQ2</accession>
<evidence type="ECO:0000256" key="12">
    <source>
        <dbReference type="RuleBase" id="RU004478"/>
    </source>
</evidence>
<sequence>MTSDPNANSGENNPEREFDGEEPVVRDKRRINPETGELREPAAAGPEPAADAGLDVPDDISSLDDTPAPAEGTEIEDENAKLAADRLDDLQRLQAEFVNYKKRVDRDRPLAQEAGVTSVANVLMPVLDEVELARQHGDLTGPFEAHATKLYAALEKVGITQFGAKGEEFDPTVHEALMQHTDAEVETDTVDQVLQPGYKVGERVLRAARVSVAQPE</sequence>
<gene>
    <name evidence="10" type="primary">grpE</name>
    <name evidence="14" type="ORF">BJY26_000499</name>
</gene>
<evidence type="ECO:0000256" key="8">
    <source>
        <dbReference type="ARBA" id="ARBA00072274"/>
    </source>
</evidence>
<dbReference type="Pfam" id="PF01025">
    <property type="entry name" value="GrpE"/>
    <property type="match status" value="1"/>
</dbReference>
<dbReference type="GO" id="GO:0051087">
    <property type="term" value="F:protein-folding chaperone binding"/>
    <property type="evidence" value="ECO:0007669"/>
    <property type="project" value="InterPro"/>
</dbReference>
<dbReference type="Gene3D" id="3.90.20.20">
    <property type="match status" value="1"/>
</dbReference>
<evidence type="ECO:0000256" key="1">
    <source>
        <dbReference type="ARBA" id="ARBA00004496"/>
    </source>
</evidence>
<dbReference type="RefSeq" id="WP_179425375.1">
    <property type="nucleotide sequence ID" value="NZ_JACBZP010000001.1"/>
</dbReference>
<feature type="compositionally biased region" description="Polar residues" evidence="13">
    <location>
        <begin position="1"/>
        <end position="12"/>
    </location>
</feature>
<keyword evidence="4 10" id="KW-0963">Cytoplasm</keyword>
<dbReference type="GO" id="GO:0000774">
    <property type="term" value="F:adenyl-nucleotide exchange factor activity"/>
    <property type="evidence" value="ECO:0007669"/>
    <property type="project" value="InterPro"/>
</dbReference>
<dbReference type="CDD" id="cd00446">
    <property type="entry name" value="GrpE"/>
    <property type="match status" value="1"/>
</dbReference>
<comment type="subunit">
    <text evidence="3 10">Homodimer.</text>
</comment>
<evidence type="ECO:0000256" key="4">
    <source>
        <dbReference type="ARBA" id="ARBA00022490"/>
    </source>
</evidence>
<keyword evidence="6 10" id="KW-0143">Chaperone</keyword>
<dbReference type="InterPro" id="IPR013805">
    <property type="entry name" value="GrpE_CC"/>
</dbReference>
<feature type="compositionally biased region" description="Basic and acidic residues" evidence="13">
    <location>
        <begin position="13"/>
        <end position="40"/>
    </location>
</feature>
<dbReference type="PROSITE" id="PS01071">
    <property type="entry name" value="GRPE"/>
    <property type="match status" value="1"/>
</dbReference>
<dbReference type="Gene3D" id="2.30.22.10">
    <property type="entry name" value="Head domain of nucleotide exchange factor GrpE"/>
    <property type="match status" value="1"/>
</dbReference>
<proteinExistence type="inferred from homology"/>
<dbReference type="GO" id="GO:0042803">
    <property type="term" value="F:protein homodimerization activity"/>
    <property type="evidence" value="ECO:0007669"/>
    <property type="project" value="InterPro"/>
</dbReference>
<comment type="function">
    <text evidence="7 10 11">Participates actively in the response to hyperosmotic and heat shock by preventing the aggregation of stress-denatured proteins, in association with DnaK and GrpE. It is the nucleotide exchange factor for DnaK and may function as a thermosensor. Unfolded proteins bind initially to DnaJ; upon interaction with the DnaJ-bound protein, DnaK hydrolyzes its bound ATP, resulting in the formation of a stable complex. GrpE releases ADP from DnaK; ATP binding to DnaK triggers the release of the substrate protein, thus completing the reaction cycle. Several rounds of ATP-dependent interactions between DnaJ, DnaK and GrpE are required for fully efficient folding.</text>
</comment>
<evidence type="ECO:0000256" key="5">
    <source>
        <dbReference type="ARBA" id="ARBA00023016"/>
    </source>
</evidence>
<comment type="caution">
    <text evidence="14">The sequence shown here is derived from an EMBL/GenBank/DDBJ whole genome shotgun (WGS) entry which is preliminary data.</text>
</comment>
<dbReference type="InterPro" id="IPR009012">
    <property type="entry name" value="GrpE_head"/>
</dbReference>
<dbReference type="SUPFAM" id="SSF58014">
    <property type="entry name" value="Coiled-coil domain of nucleotide exchange factor GrpE"/>
    <property type="match status" value="1"/>
</dbReference>
<dbReference type="SUPFAM" id="SSF51064">
    <property type="entry name" value="Head domain of nucleotide exchange factor GrpE"/>
    <property type="match status" value="1"/>
</dbReference>
<dbReference type="PRINTS" id="PR00773">
    <property type="entry name" value="GRPEPROTEIN"/>
</dbReference>
<dbReference type="EMBL" id="JACBZP010000001">
    <property type="protein sequence ID" value="NYI66193.1"/>
    <property type="molecule type" value="Genomic_DNA"/>
</dbReference>
<protein>
    <recommendedName>
        <fullName evidence="8 10">Protein GrpE</fullName>
    </recommendedName>
    <alternativeName>
        <fullName evidence="9 10">HSP-70 cofactor</fullName>
    </alternativeName>
</protein>
<feature type="region of interest" description="Disordered" evidence="13">
    <location>
        <begin position="1"/>
        <end position="78"/>
    </location>
</feature>
<evidence type="ECO:0000256" key="10">
    <source>
        <dbReference type="HAMAP-Rule" id="MF_01151"/>
    </source>
</evidence>
<evidence type="ECO:0000256" key="7">
    <source>
        <dbReference type="ARBA" id="ARBA00053401"/>
    </source>
</evidence>
<organism evidence="14 15">
    <name type="scientific">Spelaeicoccus albus</name>
    <dbReference type="NCBI Taxonomy" id="1280376"/>
    <lineage>
        <taxon>Bacteria</taxon>
        <taxon>Bacillati</taxon>
        <taxon>Actinomycetota</taxon>
        <taxon>Actinomycetes</taxon>
        <taxon>Micrococcales</taxon>
        <taxon>Brevibacteriaceae</taxon>
        <taxon>Spelaeicoccus</taxon>
    </lineage>
</organism>
<comment type="similarity">
    <text evidence="2 10 12">Belongs to the GrpE family.</text>
</comment>
<evidence type="ECO:0000313" key="14">
    <source>
        <dbReference type="EMBL" id="NYI66193.1"/>
    </source>
</evidence>
<dbReference type="GO" id="GO:0006457">
    <property type="term" value="P:protein folding"/>
    <property type="evidence" value="ECO:0007669"/>
    <property type="project" value="InterPro"/>
</dbReference>
<dbReference type="AlphaFoldDB" id="A0A7Z0AAQ2"/>
<comment type="subcellular location">
    <subcellularLocation>
        <location evidence="1 10">Cytoplasm</location>
    </subcellularLocation>
</comment>
<dbReference type="PANTHER" id="PTHR21237:SF23">
    <property type="entry name" value="GRPE PROTEIN HOMOLOG, MITOCHONDRIAL"/>
    <property type="match status" value="1"/>
</dbReference>
<evidence type="ECO:0000256" key="11">
    <source>
        <dbReference type="RuleBase" id="RU000639"/>
    </source>
</evidence>
<dbReference type="GO" id="GO:0051082">
    <property type="term" value="F:unfolded protein binding"/>
    <property type="evidence" value="ECO:0007669"/>
    <property type="project" value="TreeGrafter"/>
</dbReference>
<dbReference type="HAMAP" id="MF_01151">
    <property type="entry name" value="GrpE"/>
    <property type="match status" value="1"/>
</dbReference>
<evidence type="ECO:0000256" key="9">
    <source>
        <dbReference type="ARBA" id="ARBA00076414"/>
    </source>
</evidence>
<feature type="compositionally biased region" description="Low complexity" evidence="13">
    <location>
        <begin position="41"/>
        <end position="55"/>
    </location>
</feature>
<evidence type="ECO:0000256" key="3">
    <source>
        <dbReference type="ARBA" id="ARBA00011738"/>
    </source>
</evidence>
<name>A0A7Z0AAQ2_9MICO</name>
<dbReference type="PANTHER" id="PTHR21237">
    <property type="entry name" value="GRPE PROTEIN"/>
    <property type="match status" value="1"/>
</dbReference>
<keyword evidence="5 10" id="KW-0346">Stress response</keyword>
<dbReference type="Proteomes" id="UP000539111">
    <property type="component" value="Unassembled WGS sequence"/>
</dbReference>